<dbReference type="Proteomes" id="UP001595851">
    <property type="component" value="Unassembled WGS sequence"/>
</dbReference>
<reference evidence="3" key="1">
    <citation type="journal article" date="2019" name="Int. J. Syst. Evol. Microbiol.">
        <title>The Global Catalogue of Microorganisms (GCM) 10K type strain sequencing project: providing services to taxonomists for standard genome sequencing and annotation.</title>
        <authorList>
            <consortium name="The Broad Institute Genomics Platform"/>
            <consortium name="The Broad Institute Genome Sequencing Center for Infectious Disease"/>
            <person name="Wu L."/>
            <person name="Ma J."/>
        </authorList>
    </citation>
    <scope>NUCLEOTIDE SEQUENCE [LARGE SCALE GENOMIC DNA]</scope>
    <source>
        <strain evidence="3">TBRC 1276</strain>
    </source>
</reference>
<dbReference type="EMBL" id="JBHSBI010000039">
    <property type="protein sequence ID" value="MFC4015040.1"/>
    <property type="molecule type" value="Genomic_DNA"/>
</dbReference>
<evidence type="ECO:0000313" key="3">
    <source>
        <dbReference type="Proteomes" id="UP001595851"/>
    </source>
</evidence>
<sequence length="76" mass="7774">MSRTVLAAVGTAVLIAVAVIAVRLATSQSADGPRSTPGAPAAPTAHRAETPAPGEDYWTDERMRQASPAPAPVHTE</sequence>
<evidence type="ECO:0000313" key="2">
    <source>
        <dbReference type="EMBL" id="MFC4015040.1"/>
    </source>
</evidence>
<comment type="caution">
    <text evidence="2">The sequence shown here is derived from an EMBL/GenBank/DDBJ whole genome shotgun (WGS) entry which is preliminary data.</text>
</comment>
<gene>
    <name evidence="2" type="ORF">ACFOY2_48045</name>
</gene>
<protein>
    <submittedName>
        <fullName evidence="2">Uncharacterized protein</fullName>
    </submittedName>
</protein>
<evidence type="ECO:0000256" key="1">
    <source>
        <dbReference type="SAM" id="MobiDB-lite"/>
    </source>
</evidence>
<organism evidence="2 3">
    <name type="scientific">Nonomuraea purpurea</name>
    <dbReference type="NCBI Taxonomy" id="1849276"/>
    <lineage>
        <taxon>Bacteria</taxon>
        <taxon>Bacillati</taxon>
        <taxon>Actinomycetota</taxon>
        <taxon>Actinomycetes</taxon>
        <taxon>Streptosporangiales</taxon>
        <taxon>Streptosporangiaceae</taxon>
        <taxon>Nonomuraea</taxon>
    </lineage>
</organism>
<accession>A0ABV8GQ43</accession>
<dbReference type="RefSeq" id="WP_379534858.1">
    <property type="nucleotide sequence ID" value="NZ_JBHSBI010000039.1"/>
</dbReference>
<name>A0ABV8GQ43_9ACTN</name>
<keyword evidence="3" id="KW-1185">Reference proteome</keyword>
<proteinExistence type="predicted"/>
<feature type="region of interest" description="Disordered" evidence="1">
    <location>
        <begin position="26"/>
        <end position="76"/>
    </location>
</feature>